<reference evidence="2 3" key="1">
    <citation type="journal article" date="2020" name="Nat. Food">
        <title>A phased Vanilla planifolia genome enables genetic improvement of flavour and production.</title>
        <authorList>
            <person name="Hasing T."/>
            <person name="Tang H."/>
            <person name="Brym M."/>
            <person name="Khazi F."/>
            <person name="Huang T."/>
            <person name="Chambers A.H."/>
        </authorList>
    </citation>
    <scope>NUCLEOTIDE SEQUENCE [LARGE SCALE GENOMIC DNA]</scope>
    <source>
        <tissue evidence="2">Leaf</tissue>
    </source>
</reference>
<name>A0A835QWH3_VANPL</name>
<evidence type="ECO:0000313" key="3">
    <source>
        <dbReference type="Proteomes" id="UP000636800"/>
    </source>
</evidence>
<dbReference type="EMBL" id="JADCNL010000006">
    <property type="protein sequence ID" value="KAG0476027.1"/>
    <property type="molecule type" value="Genomic_DNA"/>
</dbReference>
<dbReference type="Proteomes" id="UP000636800">
    <property type="component" value="Chromosome 6"/>
</dbReference>
<feature type="region of interest" description="Disordered" evidence="1">
    <location>
        <begin position="1"/>
        <end position="43"/>
    </location>
</feature>
<proteinExistence type="predicted"/>
<feature type="compositionally biased region" description="Low complexity" evidence="1">
    <location>
        <begin position="1"/>
        <end position="10"/>
    </location>
</feature>
<protein>
    <submittedName>
        <fullName evidence="2">Uncharacterized protein</fullName>
    </submittedName>
</protein>
<comment type="caution">
    <text evidence="2">The sequence shown here is derived from an EMBL/GenBank/DDBJ whole genome shotgun (WGS) entry which is preliminary data.</text>
</comment>
<organism evidence="2 3">
    <name type="scientific">Vanilla planifolia</name>
    <name type="common">Vanilla</name>
    <dbReference type="NCBI Taxonomy" id="51239"/>
    <lineage>
        <taxon>Eukaryota</taxon>
        <taxon>Viridiplantae</taxon>
        <taxon>Streptophyta</taxon>
        <taxon>Embryophyta</taxon>
        <taxon>Tracheophyta</taxon>
        <taxon>Spermatophyta</taxon>
        <taxon>Magnoliopsida</taxon>
        <taxon>Liliopsida</taxon>
        <taxon>Asparagales</taxon>
        <taxon>Orchidaceae</taxon>
        <taxon>Vanilloideae</taxon>
        <taxon>Vanilleae</taxon>
        <taxon>Vanilla</taxon>
    </lineage>
</organism>
<dbReference type="AlphaFoldDB" id="A0A835QWH3"/>
<keyword evidence="3" id="KW-1185">Reference proteome</keyword>
<gene>
    <name evidence="2" type="ORF">HPP92_012868</name>
</gene>
<sequence>MGGSDDSLGDGNSGGHESGRRSGKTSNLKQKGGRAKLGPRRSTGCSFWDSKTWERRLEEHIKKLCGDKDSDPSAASHAQNTSLHCKFRQKRQDAPSIHDITSANAGDAWNVSINAQMNPQFRSVVAPSLKQHKNKLNLLDMTQMMLPLDLWLMKALFQLQLQFLSDFPFQTCYKSFMQLKPRAELWFLENQITSLPSVTHRGLRNLK</sequence>
<evidence type="ECO:0000313" key="2">
    <source>
        <dbReference type="EMBL" id="KAG0476027.1"/>
    </source>
</evidence>
<accession>A0A835QWH3</accession>
<evidence type="ECO:0000256" key="1">
    <source>
        <dbReference type="SAM" id="MobiDB-lite"/>
    </source>
</evidence>